<organism evidence="1 2">
    <name type="scientific">[Candida] subhashii</name>
    <dbReference type="NCBI Taxonomy" id="561895"/>
    <lineage>
        <taxon>Eukaryota</taxon>
        <taxon>Fungi</taxon>
        <taxon>Dikarya</taxon>
        <taxon>Ascomycota</taxon>
        <taxon>Saccharomycotina</taxon>
        <taxon>Pichiomycetes</taxon>
        <taxon>Debaryomycetaceae</taxon>
        <taxon>Spathaspora</taxon>
    </lineage>
</organism>
<dbReference type="GeneID" id="73467085"/>
<gene>
    <name evidence="1" type="ORF">J8A68_000284</name>
</gene>
<evidence type="ECO:0000313" key="2">
    <source>
        <dbReference type="Proteomes" id="UP000694255"/>
    </source>
</evidence>
<sequence length="177" mass="20544">MDTLRINRYKENKALFGWPERELSDNRDEIDFQSPVATAVTPEDEERIKLTDREKRSSRYEKYINTPMKEAASSTNDDDIQYIQTDALDRALLNYIRVSLRVHGAAYQGSPFRVIPAYSEFPTIHSQSENKRIFPPNPFSPCKRAHIKPVNYGEDYGNCYRSASGFADIKMWSPFYS</sequence>
<dbReference type="AlphaFoldDB" id="A0A8J5QWU2"/>
<reference evidence="1 2" key="1">
    <citation type="journal article" date="2021" name="DNA Res.">
        <title>Genome analysis of Candida subhashii reveals its hybrid nature and dual mitochondrial genome conformations.</title>
        <authorList>
            <person name="Mixao V."/>
            <person name="Hegedusova E."/>
            <person name="Saus E."/>
            <person name="Pryszcz L.P."/>
            <person name="Cillingova A."/>
            <person name="Nosek J."/>
            <person name="Gabaldon T."/>
        </authorList>
    </citation>
    <scope>NUCLEOTIDE SEQUENCE [LARGE SCALE GENOMIC DNA]</scope>
    <source>
        <strain evidence="1 2">CBS 10753</strain>
    </source>
</reference>
<dbReference type="Proteomes" id="UP000694255">
    <property type="component" value="Unassembled WGS sequence"/>
</dbReference>
<protein>
    <submittedName>
        <fullName evidence="1">Uncharacterized protein</fullName>
    </submittedName>
</protein>
<evidence type="ECO:0000313" key="1">
    <source>
        <dbReference type="EMBL" id="KAG7666172.1"/>
    </source>
</evidence>
<comment type="caution">
    <text evidence="1">The sequence shown here is derived from an EMBL/GenBank/DDBJ whole genome shotgun (WGS) entry which is preliminary data.</text>
</comment>
<dbReference type="RefSeq" id="XP_049266404.1">
    <property type="nucleotide sequence ID" value="XM_049406660.1"/>
</dbReference>
<dbReference type="EMBL" id="JAGSYN010000036">
    <property type="protein sequence ID" value="KAG7666172.1"/>
    <property type="molecule type" value="Genomic_DNA"/>
</dbReference>
<accession>A0A8J5QWU2</accession>
<proteinExistence type="predicted"/>
<keyword evidence="2" id="KW-1185">Reference proteome</keyword>
<name>A0A8J5QWU2_9ASCO</name>